<gene>
    <name evidence="4" type="ORF">AJ80_04648</name>
</gene>
<dbReference type="PROSITE" id="PS50088">
    <property type="entry name" value="ANK_REPEAT"/>
    <property type="match status" value="3"/>
</dbReference>
<dbReference type="InterPro" id="IPR002110">
    <property type="entry name" value="Ankyrin_rpt"/>
</dbReference>
<evidence type="ECO:0000313" key="5">
    <source>
        <dbReference type="Proteomes" id="UP000224634"/>
    </source>
</evidence>
<keyword evidence="5" id="KW-1185">Reference proteome</keyword>
<sequence>MSFCQLTNELVLELADCMKDCDVNTLARTCHTLHRLLNPYLYRRDAKHGGCSALGWAEYQLKTTTAQLALNAGADVNQVGMGRLPLVERTPLGTAVYWYPPVYPIKPVLDHLPMIRLLLENGAKLGMHEAQALLQVAGEKRLTELVRLVFNHSAHLDLKDTQTAPFEMNAEYIMHAASRGGSAEVLQMLLDYGFPVSGVPLHLVINKPNIAAAHFLLERGADVNATHDFRGTPLRYMLCNKFQKGQGDLEIVRLLVKHGADLNSEPLLLIAVRCEDDSLIAYLVESGANVHWRSYDGSTLLHQAINDIEHHILKLADLGVDLEAKDGRGKTILHRAVDRSCHIRRLSSLLQLPVDVNSRTREGETALHLAACGNRNPKRARMLVKAGANVDALRTSDGFTALHLATRNKHTNMVRELLSLGADVNIHDHDGKTPLDIARESQRRYRESAKIERLLLAADMERSKQFQSNIVRDTMKAVTRLQATKMGKTSTRATAASALSRVRRSERLRGKVV</sequence>
<feature type="repeat" description="ANK" evidence="3">
    <location>
        <begin position="196"/>
        <end position="228"/>
    </location>
</feature>
<reference evidence="4 5" key="1">
    <citation type="submission" date="2017-10" db="EMBL/GenBank/DDBJ databases">
        <title>Comparative genomics in systemic dimorphic fungi from Ajellomycetaceae.</title>
        <authorList>
            <person name="Munoz J.F."/>
            <person name="Mcewen J.G."/>
            <person name="Clay O.K."/>
            <person name="Cuomo C.A."/>
        </authorList>
    </citation>
    <scope>NUCLEOTIDE SEQUENCE [LARGE SCALE GENOMIC DNA]</scope>
    <source>
        <strain evidence="4 5">UAMH7299</strain>
    </source>
</reference>
<dbReference type="EMBL" id="PDNA01000061">
    <property type="protein sequence ID" value="PGH17825.1"/>
    <property type="molecule type" value="Genomic_DNA"/>
</dbReference>
<dbReference type="PANTHER" id="PTHR24198">
    <property type="entry name" value="ANKYRIN REPEAT AND PROTEIN KINASE DOMAIN-CONTAINING PROTEIN"/>
    <property type="match status" value="1"/>
</dbReference>
<dbReference type="OrthoDB" id="341259at2759"/>
<name>A0A2B7Y999_POLH7</name>
<evidence type="ECO:0000256" key="3">
    <source>
        <dbReference type="PROSITE-ProRule" id="PRU00023"/>
    </source>
</evidence>
<keyword evidence="1" id="KW-0677">Repeat</keyword>
<dbReference type="STRING" id="1447883.A0A2B7Y999"/>
<comment type="caution">
    <text evidence="4">The sequence shown here is derived from an EMBL/GenBank/DDBJ whole genome shotgun (WGS) entry which is preliminary data.</text>
</comment>
<dbReference type="Pfam" id="PF12796">
    <property type="entry name" value="Ank_2"/>
    <property type="match status" value="2"/>
</dbReference>
<evidence type="ECO:0000313" key="4">
    <source>
        <dbReference type="EMBL" id="PGH17825.1"/>
    </source>
</evidence>
<dbReference type="SUPFAM" id="SSF48403">
    <property type="entry name" value="Ankyrin repeat"/>
    <property type="match status" value="2"/>
</dbReference>
<dbReference type="AlphaFoldDB" id="A0A2B7Y999"/>
<dbReference type="Gene3D" id="1.25.40.20">
    <property type="entry name" value="Ankyrin repeat-containing domain"/>
    <property type="match status" value="3"/>
</dbReference>
<dbReference type="Proteomes" id="UP000224634">
    <property type="component" value="Unassembled WGS sequence"/>
</dbReference>
<dbReference type="SMART" id="SM00248">
    <property type="entry name" value="ANK"/>
    <property type="match status" value="10"/>
</dbReference>
<keyword evidence="2 3" id="KW-0040">ANK repeat</keyword>
<feature type="repeat" description="ANK" evidence="3">
    <location>
        <begin position="397"/>
        <end position="429"/>
    </location>
</feature>
<protein>
    <submittedName>
        <fullName evidence="4">Uncharacterized protein</fullName>
    </submittedName>
</protein>
<dbReference type="PROSITE" id="PS50297">
    <property type="entry name" value="ANK_REP_REGION"/>
    <property type="match status" value="3"/>
</dbReference>
<evidence type="ECO:0000256" key="1">
    <source>
        <dbReference type="ARBA" id="ARBA00022737"/>
    </source>
</evidence>
<dbReference type="InterPro" id="IPR036770">
    <property type="entry name" value="Ankyrin_rpt-contain_sf"/>
</dbReference>
<proteinExistence type="predicted"/>
<organism evidence="4 5">
    <name type="scientific">Polytolypa hystricis (strain UAMH7299)</name>
    <dbReference type="NCBI Taxonomy" id="1447883"/>
    <lineage>
        <taxon>Eukaryota</taxon>
        <taxon>Fungi</taxon>
        <taxon>Dikarya</taxon>
        <taxon>Ascomycota</taxon>
        <taxon>Pezizomycotina</taxon>
        <taxon>Eurotiomycetes</taxon>
        <taxon>Eurotiomycetidae</taxon>
        <taxon>Onygenales</taxon>
        <taxon>Onygenales incertae sedis</taxon>
        <taxon>Polytolypa</taxon>
    </lineage>
</organism>
<evidence type="ECO:0000256" key="2">
    <source>
        <dbReference type="ARBA" id="ARBA00023043"/>
    </source>
</evidence>
<accession>A0A2B7Y999</accession>
<dbReference type="PANTHER" id="PTHR24198:SF165">
    <property type="entry name" value="ANKYRIN REPEAT-CONTAINING PROTEIN-RELATED"/>
    <property type="match status" value="1"/>
</dbReference>
<feature type="repeat" description="ANK" evidence="3">
    <location>
        <begin position="362"/>
        <end position="395"/>
    </location>
</feature>